<keyword evidence="3" id="KW-1185">Reference proteome</keyword>
<dbReference type="HOGENOM" id="CLU_1022722_0_0_14"/>
<evidence type="ECO:0000256" key="1">
    <source>
        <dbReference type="SAM" id="SignalP"/>
    </source>
</evidence>
<keyword evidence="1" id="KW-0732">Signal</keyword>
<organism evidence="2 3">
    <name type="scientific">Spiroplasma diminutum CUAS-1</name>
    <dbReference type="NCBI Taxonomy" id="1276221"/>
    <lineage>
        <taxon>Bacteria</taxon>
        <taxon>Bacillati</taxon>
        <taxon>Mycoplasmatota</taxon>
        <taxon>Mollicutes</taxon>
        <taxon>Entomoplasmatales</taxon>
        <taxon>Spiroplasmataceae</taxon>
        <taxon>Spiroplasma</taxon>
    </lineage>
</organism>
<dbReference type="EMBL" id="CP005076">
    <property type="protein sequence ID" value="AGR42110.1"/>
    <property type="molecule type" value="Genomic_DNA"/>
</dbReference>
<name>S5MJF5_9MOLU</name>
<protein>
    <recommendedName>
        <fullName evidence="4">Lipoprotein</fullName>
    </recommendedName>
</protein>
<sequence>MKKILYILSSVFFIPTSSILTTACDPIISIASKSFTGTTDDLNIFFNDKSTIKPYSLQYLEFINDSWEHNGFESSLFSTKIQNSKITPDLDNETEVEFIKILSEIYKPAISDTTYDFTGMTIVVENIFLNSIKVDVNENENRSYATNIESDLALTIKKGWKEQGKILATVTTSKPIEKDETFKFINKIIEGLNFKLKVSDEPIEEAEIDSKNYYEIQGSLSKDEQNAFINKLILTANSRLSLDLTGLINFPDDDNGKTMEIDGIKYKFVQ</sequence>
<dbReference type="Proteomes" id="UP000014983">
    <property type="component" value="Chromosome"/>
</dbReference>
<dbReference type="KEGG" id="sdi:SDIMI_v3c04060"/>
<dbReference type="AlphaFoldDB" id="S5MJF5"/>
<dbReference type="RefSeq" id="WP_020836342.1">
    <property type="nucleotide sequence ID" value="NC_021833.1"/>
</dbReference>
<dbReference type="InParanoid" id="S5MJF5"/>
<feature type="chain" id="PRO_5004537928" description="Lipoprotein" evidence="1">
    <location>
        <begin position="24"/>
        <end position="270"/>
    </location>
</feature>
<accession>S5MJF5</accession>
<proteinExistence type="predicted"/>
<dbReference type="STRING" id="1276221.SDIMI_v3c04060"/>
<evidence type="ECO:0008006" key="4">
    <source>
        <dbReference type="Google" id="ProtNLM"/>
    </source>
</evidence>
<dbReference type="OrthoDB" id="388931at2"/>
<dbReference type="PROSITE" id="PS51257">
    <property type="entry name" value="PROKAR_LIPOPROTEIN"/>
    <property type="match status" value="1"/>
</dbReference>
<reference evidence="2 3" key="1">
    <citation type="journal article" date="2013" name="Genome Biol. Evol.">
        <title>Comparison of metabolic capacities and inference of gene content evolution in mosquito-associated Spiroplasma diminutum and S. taiwanense.</title>
        <authorList>
            <person name="Lo W.S."/>
            <person name="Ku C."/>
            <person name="Chen L.L."/>
            <person name="Chang T.H."/>
            <person name="Kuo C.H."/>
        </authorList>
    </citation>
    <scope>NUCLEOTIDE SEQUENCE [LARGE SCALE GENOMIC DNA]</scope>
    <source>
        <strain evidence="2">CUAS-1</strain>
    </source>
</reference>
<evidence type="ECO:0000313" key="3">
    <source>
        <dbReference type="Proteomes" id="UP000014983"/>
    </source>
</evidence>
<dbReference type="PATRIC" id="fig|1276221.3.peg.403"/>
<gene>
    <name evidence="2" type="ORF">SDIMI_v3c04060</name>
</gene>
<feature type="signal peptide" evidence="1">
    <location>
        <begin position="1"/>
        <end position="23"/>
    </location>
</feature>
<evidence type="ECO:0000313" key="2">
    <source>
        <dbReference type="EMBL" id="AGR42110.1"/>
    </source>
</evidence>